<evidence type="ECO:0000259" key="7">
    <source>
        <dbReference type="Pfam" id="PF13480"/>
    </source>
</evidence>
<dbReference type="GO" id="GO:0016755">
    <property type="term" value="F:aminoacyltransferase activity"/>
    <property type="evidence" value="ECO:0007669"/>
    <property type="project" value="InterPro"/>
</dbReference>
<accession>A0A0S7YF16</accession>
<sequence>MAKYEEHWKVDFGEVAYMKVIQDINMKKWADFVYEHPHGTIFQTPVMYEVYKQTKHYEPIALAIVDNGGSLLGILMAVIQREYSGIIGSMTARSIIWGGPLVKDDEKKICESILSAYDGIVRKHALYSEFRNLWDIQAYTSVFDYFDYSYEEHLNIFIDLTLSEKALWDGLYPQKRNKIRKALKAGTTVHQLDDHKDIEKAYGILCHVYERAKLPIADKSLFIHAYNAHIVKFFGAFNNNTMIGARCILVYRHTLYDWYAGSLWDSRDKYPNDLLPWEIIKWGRAQGYTIFDFGGAGKPGEKYGVRDFKKQFGGSVVNYGRFTKIHQPVKYRIAKKGFSLWQNLKKE</sequence>
<organism evidence="8 9">
    <name type="scientific">candidate division TA06 bacterium DG_78</name>
    <dbReference type="NCBI Taxonomy" id="1703772"/>
    <lineage>
        <taxon>Bacteria</taxon>
        <taxon>Bacteria division TA06</taxon>
    </lineage>
</organism>
<keyword evidence="4" id="KW-0573">Peptidoglycan synthesis</keyword>
<evidence type="ECO:0000313" key="8">
    <source>
        <dbReference type="EMBL" id="KPJ72971.1"/>
    </source>
</evidence>
<protein>
    <recommendedName>
        <fullName evidence="7">BioF2-like acetyltransferase domain-containing protein</fullName>
    </recommendedName>
</protein>
<dbReference type="InterPro" id="IPR038740">
    <property type="entry name" value="BioF2-like_GNAT_dom"/>
</dbReference>
<keyword evidence="2" id="KW-0808">Transferase</keyword>
<keyword evidence="3" id="KW-0133">Cell shape</keyword>
<dbReference type="GO" id="GO:0071555">
    <property type="term" value="P:cell wall organization"/>
    <property type="evidence" value="ECO:0007669"/>
    <property type="project" value="UniProtKB-KW"/>
</dbReference>
<feature type="domain" description="BioF2-like acetyltransferase" evidence="7">
    <location>
        <begin position="176"/>
        <end position="297"/>
    </location>
</feature>
<reference evidence="8 9" key="1">
    <citation type="journal article" date="2015" name="Microbiome">
        <title>Genomic resolution of linkages in carbon, nitrogen, and sulfur cycling among widespread estuary sediment bacteria.</title>
        <authorList>
            <person name="Baker B.J."/>
            <person name="Lazar C.S."/>
            <person name="Teske A.P."/>
            <person name="Dick G.J."/>
        </authorList>
    </citation>
    <scope>NUCLEOTIDE SEQUENCE [LARGE SCALE GENOMIC DNA]</scope>
    <source>
        <strain evidence="8">DG_78</strain>
    </source>
</reference>
<evidence type="ECO:0000256" key="1">
    <source>
        <dbReference type="ARBA" id="ARBA00009943"/>
    </source>
</evidence>
<dbReference type="Gene3D" id="3.40.630.30">
    <property type="match status" value="2"/>
</dbReference>
<dbReference type="PROSITE" id="PS51191">
    <property type="entry name" value="FEMABX"/>
    <property type="match status" value="1"/>
</dbReference>
<name>A0A0S7YF16_UNCT6</name>
<dbReference type="GO" id="GO:0008360">
    <property type="term" value="P:regulation of cell shape"/>
    <property type="evidence" value="ECO:0007669"/>
    <property type="project" value="UniProtKB-KW"/>
</dbReference>
<gene>
    <name evidence="8" type="ORF">AMJ52_04515</name>
</gene>
<dbReference type="GO" id="GO:0009252">
    <property type="term" value="P:peptidoglycan biosynthetic process"/>
    <property type="evidence" value="ECO:0007669"/>
    <property type="project" value="UniProtKB-KW"/>
</dbReference>
<dbReference type="PANTHER" id="PTHR36174">
    <property type="entry name" value="LIPID II:GLYCINE GLYCYLTRANSFERASE"/>
    <property type="match status" value="1"/>
</dbReference>
<dbReference type="SUPFAM" id="SSF55729">
    <property type="entry name" value="Acyl-CoA N-acyltransferases (Nat)"/>
    <property type="match status" value="2"/>
</dbReference>
<dbReference type="InterPro" id="IPR050644">
    <property type="entry name" value="PG_Glycine_Bridge_Synth"/>
</dbReference>
<dbReference type="Pfam" id="PF13480">
    <property type="entry name" value="Acetyltransf_6"/>
    <property type="match status" value="1"/>
</dbReference>
<proteinExistence type="inferred from homology"/>
<dbReference type="InterPro" id="IPR016181">
    <property type="entry name" value="Acyl_CoA_acyltransferase"/>
</dbReference>
<evidence type="ECO:0000313" key="9">
    <source>
        <dbReference type="Proteomes" id="UP000051012"/>
    </source>
</evidence>
<evidence type="ECO:0000256" key="5">
    <source>
        <dbReference type="ARBA" id="ARBA00023315"/>
    </source>
</evidence>
<evidence type="ECO:0000256" key="2">
    <source>
        <dbReference type="ARBA" id="ARBA00022679"/>
    </source>
</evidence>
<comment type="caution">
    <text evidence="8">The sequence shown here is derived from an EMBL/GenBank/DDBJ whole genome shotgun (WGS) entry which is preliminary data.</text>
</comment>
<dbReference type="PANTHER" id="PTHR36174:SF1">
    <property type="entry name" value="LIPID II:GLYCINE GLYCYLTRANSFERASE"/>
    <property type="match status" value="1"/>
</dbReference>
<dbReference type="EMBL" id="LJNI01000046">
    <property type="protein sequence ID" value="KPJ72971.1"/>
    <property type="molecule type" value="Genomic_DNA"/>
</dbReference>
<evidence type="ECO:0000256" key="6">
    <source>
        <dbReference type="ARBA" id="ARBA00023316"/>
    </source>
</evidence>
<keyword evidence="5" id="KW-0012">Acyltransferase</keyword>
<dbReference type="Proteomes" id="UP000051012">
    <property type="component" value="Unassembled WGS sequence"/>
</dbReference>
<dbReference type="InterPro" id="IPR003447">
    <property type="entry name" value="FEMABX"/>
</dbReference>
<keyword evidence="6" id="KW-0961">Cell wall biogenesis/degradation</keyword>
<evidence type="ECO:0000256" key="3">
    <source>
        <dbReference type="ARBA" id="ARBA00022960"/>
    </source>
</evidence>
<evidence type="ECO:0000256" key="4">
    <source>
        <dbReference type="ARBA" id="ARBA00022984"/>
    </source>
</evidence>
<dbReference type="AlphaFoldDB" id="A0A0S7YF16"/>
<comment type="similarity">
    <text evidence="1">Belongs to the FemABX family.</text>
</comment>